<dbReference type="InterPro" id="IPR042236">
    <property type="entry name" value="PI3K_accessory_sf"/>
</dbReference>
<dbReference type="CDD" id="cd00891">
    <property type="entry name" value="PI3Kc"/>
    <property type="match status" value="1"/>
</dbReference>
<sequence>IQLLGPQFGDPAVRNYAVSVLENLSNEEICSFLVQLVQALHYEPRIESALLQFLVNKASVDQSLGYYLYWHIKAGLEVAFFAVKLQFAMNEFRKTCKSHVMTALSKQEKLVLSLANIARGIRQVKQKAERQKQLISLLSELESFESVALPVDPRCEVNGLELTKCKYMDSKKLPLWLVFKNTDRSVEEHTYIIFKTGDDLRQDILTLEMFSLMNKTWLRHNLDMKMTIYSCVATGDSSGMLQVVWNSETLSNICKVDISLIASGGGVAVFKEDTLINWLMHETQTGELSRALDNFTRSCAGYCVATCLLGIGDRHNDNIMLKRNGQFFHIDFGHILGHFKSKFGIKRERARFVLTPDMAFVMGGTHDPRFRSFEILCAQAFNQIRAEATKYLNLMSLMISSGLSEVSSPADVRYMHDIMLLNLSDEHAAKEFTKWIHDSLHTKSTQFNHAIHTWVHK</sequence>
<dbReference type="GO" id="GO:0046854">
    <property type="term" value="P:phosphatidylinositol phosphate biosynthetic process"/>
    <property type="evidence" value="ECO:0007669"/>
    <property type="project" value="InterPro"/>
</dbReference>
<dbReference type="Pfam" id="PF00454">
    <property type="entry name" value="PI3_PI4_kinase"/>
    <property type="match status" value="1"/>
</dbReference>
<accession>D8S5T6</accession>
<dbReference type="STRING" id="88036.D8S5T6"/>
<evidence type="ECO:0000256" key="1">
    <source>
        <dbReference type="ARBA" id="ARBA00022679"/>
    </source>
</evidence>
<dbReference type="PANTHER" id="PTHR10048">
    <property type="entry name" value="PHOSPHATIDYLINOSITOL KINASE"/>
    <property type="match status" value="1"/>
</dbReference>
<feature type="non-terminal residue" evidence="7">
    <location>
        <position position="1"/>
    </location>
</feature>
<dbReference type="InterPro" id="IPR015433">
    <property type="entry name" value="PI3/4_kinase"/>
</dbReference>
<evidence type="ECO:0008006" key="9">
    <source>
        <dbReference type="Google" id="ProtNLM"/>
    </source>
</evidence>
<feature type="domain" description="PI3K/PI4K catalytic" evidence="5">
    <location>
        <begin position="161"/>
        <end position="444"/>
    </location>
</feature>
<dbReference type="InterPro" id="IPR035448">
    <property type="entry name" value="PI3Kc"/>
</dbReference>
<keyword evidence="1" id="KW-0808">Transferase</keyword>
<dbReference type="Gene3D" id="1.25.40.70">
    <property type="entry name" value="Phosphatidylinositol 3-kinase, accessory domain (PIK)"/>
    <property type="match status" value="1"/>
</dbReference>
<keyword evidence="4" id="KW-0067">ATP-binding</keyword>
<dbReference type="SUPFAM" id="SSF48371">
    <property type="entry name" value="ARM repeat"/>
    <property type="match status" value="1"/>
</dbReference>
<dbReference type="SMART" id="SM00146">
    <property type="entry name" value="PI3Kc"/>
    <property type="match status" value="1"/>
</dbReference>
<evidence type="ECO:0000259" key="6">
    <source>
        <dbReference type="PROSITE" id="PS51545"/>
    </source>
</evidence>
<feature type="domain" description="PIK helical" evidence="6">
    <location>
        <begin position="1"/>
        <end position="95"/>
    </location>
</feature>
<keyword evidence="2" id="KW-0547">Nucleotide-binding</keyword>
<dbReference type="AlphaFoldDB" id="D8S5T6"/>
<dbReference type="SUPFAM" id="SSF56112">
    <property type="entry name" value="Protein kinase-like (PK-like)"/>
    <property type="match status" value="1"/>
</dbReference>
<dbReference type="PROSITE" id="PS50290">
    <property type="entry name" value="PI3_4_KINASE_3"/>
    <property type="match status" value="1"/>
</dbReference>
<dbReference type="InterPro" id="IPR000403">
    <property type="entry name" value="PI3/4_kinase_cat_dom"/>
</dbReference>
<dbReference type="PROSITE" id="PS51545">
    <property type="entry name" value="PIK_HELICAL"/>
    <property type="match status" value="1"/>
</dbReference>
<dbReference type="EMBL" id="GL377603">
    <property type="protein sequence ID" value="EFJ20115.1"/>
    <property type="molecule type" value="Genomic_DNA"/>
</dbReference>
<dbReference type="Gramene" id="EFJ20115">
    <property type="protein sequence ID" value="EFJ20115"/>
    <property type="gene ID" value="SELMODRAFT_109582"/>
</dbReference>
<dbReference type="GO" id="GO:0005524">
    <property type="term" value="F:ATP binding"/>
    <property type="evidence" value="ECO:0007669"/>
    <property type="project" value="UniProtKB-KW"/>
</dbReference>
<evidence type="ECO:0000256" key="2">
    <source>
        <dbReference type="ARBA" id="ARBA00022741"/>
    </source>
</evidence>
<dbReference type="InParanoid" id="D8S5T6"/>
<organism evidence="8">
    <name type="scientific">Selaginella moellendorffii</name>
    <name type="common">Spikemoss</name>
    <dbReference type="NCBI Taxonomy" id="88036"/>
    <lineage>
        <taxon>Eukaryota</taxon>
        <taxon>Viridiplantae</taxon>
        <taxon>Streptophyta</taxon>
        <taxon>Embryophyta</taxon>
        <taxon>Tracheophyta</taxon>
        <taxon>Lycopodiopsida</taxon>
        <taxon>Selaginellales</taxon>
        <taxon>Selaginellaceae</taxon>
        <taxon>Selaginella</taxon>
    </lineage>
</organism>
<evidence type="ECO:0000313" key="7">
    <source>
        <dbReference type="EMBL" id="EFJ20115.1"/>
    </source>
</evidence>
<dbReference type="GO" id="GO:0016301">
    <property type="term" value="F:kinase activity"/>
    <property type="evidence" value="ECO:0007669"/>
    <property type="project" value="UniProtKB-KW"/>
</dbReference>
<dbReference type="Gene3D" id="3.30.1010.10">
    <property type="entry name" value="Phosphatidylinositol 3-kinase Catalytic Subunit, Chain A, domain 4"/>
    <property type="match status" value="1"/>
</dbReference>
<dbReference type="InterPro" id="IPR001263">
    <property type="entry name" value="PI3K_accessory_dom"/>
</dbReference>
<gene>
    <name evidence="7" type="ORF">SELMODRAFT_109582</name>
</gene>
<dbReference type="FunFam" id="3.30.1010.10:FF:000001">
    <property type="entry name" value="Phosphatidylinositol 4-phosphate 3-kinase C2 domain-containing subunit beta"/>
    <property type="match status" value="1"/>
</dbReference>
<dbReference type="InterPro" id="IPR011009">
    <property type="entry name" value="Kinase-like_dom_sf"/>
</dbReference>
<protein>
    <recommendedName>
        <fullName evidence="9">PI3K/PI4K catalytic domain-containing protein</fullName>
    </recommendedName>
</protein>
<dbReference type="eggNOG" id="KOG0904">
    <property type="taxonomic scope" value="Eukaryota"/>
</dbReference>
<dbReference type="FunFam" id="1.10.1070.11:FF:000001">
    <property type="entry name" value="Phosphatidylinositol 4,5-bisphosphate 3-kinase catalytic subunit"/>
    <property type="match status" value="1"/>
</dbReference>
<dbReference type="OMA" id="KFMNSKM"/>
<keyword evidence="3" id="KW-0418">Kinase</keyword>
<dbReference type="KEGG" id="smo:SELMODRAFT_109582"/>
<evidence type="ECO:0000259" key="5">
    <source>
        <dbReference type="PROSITE" id="PS50290"/>
    </source>
</evidence>
<evidence type="ECO:0000256" key="3">
    <source>
        <dbReference type="ARBA" id="ARBA00022777"/>
    </source>
</evidence>
<keyword evidence="8" id="KW-1185">Reference proteome</keyword>
<evidence type="ECO:0000313" key="8">
    <source>
        <dbReference type="Proteomes" id="UP000001514"/>
    </source>
</evidence>
<proteinExistence type="predicted"/>
<dbReference type="HOGENOM" id="CLU_004869_2_1_1"/>
<dbReference type="PANTHER" id="PTHR10048:SF14">
    <property type="entry name" value="LD28067P"/>
    <property type="match status" value="1"/>
</dbReference>
<dbReference type="Gene3D" id="1.10.1070.11">
    <property type="entry name" value="Phosphatidylinositol 3-/4-kinase, catalytic domain"/>
    <property type="match status" value="1"/>
</dbReference>
<dbReference type="InterPro" id="IPR016024">
    <property type="entry name" value="ARM-type_fold"/>
</dbReference>
<dbReference type="Pfam" id="PF00613">
    <property type="entry name" value="PI3Ka"/>
    <property type="match status" value="1"/>
</dbReference>
<dbReference type="InterPro" id="IPR036940">
    <property type="entry name" value="PI3/4_kinase_cat_sf"/>
</dbReference>
<evidence type="ECO:0000256" key="4">
    <source>
        <dbReference type="ARBA" id="ARBA00022840"/>
    </source>
</evidence>
<reference evidence="7 8" key="1">
    <citation type="journal article" date="2011" name="Science">
        <title>The Selaginella genome identifies genetic changes associated with the evolution of vascular plants.</title>
        <authorList>
            <person name="Banks J.A."/>
            <person name="Nishiyama T."/>
            <person name="Hasebe M."/>
            <person name="Bowman J.L."/>
            <person name="Gribskov M."/>
            <person name="dePamphilis C."/>
            <person name="Albert V.A."/>
            <person name="Aono N."/>
            <person name="Aoyama T."/>
            <person name="Ambrose B.A."/>
            <person name="Ashton N.W."/>
            <person name="Axtell M.J."/>
            <person name="Barker E."/>
            <person name="Barker M.S."/>
            <person name="Bennetzen J.L."/>
            <person name="Bonawitz N.D."/>
            <person name="Chapple C."/>
            <person name="Cheng C."/>
            <person name="Correa L.G."/>
            <person name="Dacre M."/>
            <person name="DeBarry J."/>
            <person name="Dreyer I."/>
            <person name="Elias M."/>
            <person name="Engstrom E.M."/>
            <person name="Estelle M."/>
            <person name="Feng L."/>
            <person name="Finet C."/>
            <person name="Floyd S.K."/>
            <person name="Frommer W.B."/>
            <person name="Fujita T."/>
            <person name="Gramzow L."/>
            <person name="Gutensohn M."/>
            <person name="Harholt J."/>
            <person name="Hattori M."/>
            <person name="Heyl A."/>
            <person name="Hirai T."/>
            <person name="Hiwatashi Y."/>
            <person name="Ishikawa M."/>
            <person name="Iwata M."/>
            <person name="Karol K.G."/>
            <person name="Koehler B."/>
            <person name="Kolukisaoglu U."/>
            <person name="Kubo M."/>
            <person name="Kurata T."/>
            <person name="Lalonde S."/>
            <person name="Li K."/>
            <person name="Li Y."/>
            <person name="Litt A."/>
            <person name="Lyons E."/>
            <person name="Manning G."/>
            <person name="Maruyama T."/>
            <person name="Michael T.P."/>
            <person name="Mikami K."/>
            <person name="Miyazaki S."/>
            <person name="Morinaga S."/>
            <person name="Murata T."/>
            <person name="Mueller-Roeber B."/>
            <person name="Nelson D.R."/>
            <person name="Obara M."/>
            <person name="Oguri Y."/>
            <person name="Olmstead R.G."/>
            <person name="Onodera N."/>
            <person name="Petersen B.L."/>
            <person name="Pils B."/>
            <person name="Prigge M."/>
            <person name="Rensing S.A."/>
            <person name="Riano-Pachon D.M."/>
            <person name="Roberts A.W."/>
            <person name="Sato Y."/>
            <person name="Scheller H.V."/>
            <person name="Schulz B."/>
            <person name="Schulz C."/>
            <person name="Shakirov E.V."/>
            <person name="Shibagaki N."/>
            <person name="Shinohara N."/>
            <person name="Shippen D.E."/>
            <person name="Soerensen I."/>
            <person name="Sotooka R."/>
            <person name="Sugimoto N."/>
            <person name="Sugita M."/>
            <person name="Sumikawa N."/>
            <person name="Tanurdzic M."/>
            <person name="Theissen G."/>
            <person name="Ulvskov P."/>
            <person name="Wakazuki S."/>
            <person name="Weng J.K."/>
            <person name="Willats W.W."/>
            <person name="Wipf D."/>
            <person name="Wolf P.G."/>
            <person name="Yang L."/>
            <person name="Zimmer A.D."/>
            <person name="Zhu Q."/>
            <person name="Mitros T."/>
            <person name="Hellsten U."/>
            <person name="Loque D."/>
            <person name="Otillar R."/>
            <person name="Salamov A."/>
            <person name="Schmutz J."/>
            <person name="Shapiro H."/>
            <person name="Lindquist E."/>
            <person name="Lucas S."/>
            <person name="Rokhsar D."/>
            <person name="Grigoriev I.V."/>
        </authorList>
    </citation>
    <scope>NUCLEOTIDE SEQUENCE [LARGE SCALE GENOMIC DNA]</scope>
</reference>
<name>D8S5T6_SELML</name>
<dbReference type="Proteomes" id="UP000001514">
    <property type="component" value="Unassembled WGS sequence"/>
</dbReference>